<dbReference type="Proteomes" id="UP000007524">
    <property type="component" value="Segment"/>
</dbReference>
<dbReference type="GeneID" id="14012946"/>
<evidence type="ECO:0000313" key="1">
    <source>
        <dbReference type="EMBL" id="AFA44631.1"/>
    </source>
</evidence>
<keyword evidence="2" id="KW-1185">Reference proteome</keyword>
<dbReference type="KEGG" id="vg:14012946"/>
<protein>
    <submittedName>
        <fullName evidence="1">Uncharacterized protein</fullName>
    </submittedName>
</protein>
<sequence>MNTKEMLCEFASNNLGNAAFIDGFNYVATRDQEGKVFVKDRMGFSIQVQSGTASHIDGMNVWAATIPGDGTYHFRIVK</sequence>
<proteinExistence type="predicted"/>
<dbReference type="RefSeq" id="YP_007007513.1">
    <property type="nucleotide sequence ID" value="NC_019526.1"/>
</dbReference>
<accession>H6X4G5</accession>
<evidence type="ECO:0000313" key="2">
    <source>
        <dbReference type="Proteomes" id="UP000007524"/>
    </source>
</evidence>
<reference evidence="1 2" key="1">
    <citation type="journal article" date="2012" name="J. Virol.">
        <title>Genome of Klebsiella sp.-Infecting Bacteriophage vB_KleM_RaK2.</title>
        <authorList>
            <person name="Simoliunas E."/>
            <person name="Kaliniene L."/>
            <person name="Truncaite L."/>
            <person name="Klausa V."/>
            <person name="Zajanckauskaite A."/>
            <person name="Meskys R."/>
        </authorList>
    </citation>
    <scope>NUCLEOTIDE SEQUENCE [LARGE SCALE GENOMIC DNA]</scope>
</reference>
<name>H6X4G5_9CAUD</name>
<organism evidence="1 2">
    <name type="scientific">Klebsiella phage vB_KleM_RaK2</name>
    <dbReference type="NCBI Taxonomy" id="1147094"/>
    <lineage>
        <taxon>Viruses</taxon>
        <taxon>Duplodnaviria</taxon>
        <taxon>Heunggongvirae</taxon>
        <taxon>Uroviricota</taxon>
        <taxon>Caudoviricetes</taxon>
        <taxon>Alcyoneusvirus</taxon>
        <taxon>Alcyoneusvirus RaK2</taxon>
    </lineage>
</organism>
<dbReference type="EMBL" id="JQ513383">
    <property type="protein sequence ID" value="AFA44631.1"/>
    <property type="molecule type" value="Genomic_DNA"/>
</dbReference>
<gene>
    <name evidence="1" type="ORF">RaK2_00358</name>
</gene>